<dbReference type="PANTHER" id="PTHR47151:SF2">
    <property type="entry name" value="AMINO ACID BINDING PROTEIN"/>
    <property type="match status" value="1"/>
</dbReference>
<evidence type="ECO:0000313" key="3">
    <source>
        <dbReference type="EMBL" id="CAB4790097.1"/>
    </source>
</evidence>
<sequence>MLRTTKVAASIFAALSLLATASCSSKSTSARGEKNGASGCVTKADCVSVGIGEPIFIGTQLSTQIAIGRDSRVGVELALDYLDGNFDGAPGTIDGHEVVLLTGEDDCSGSVTGAATARRLLAEPKIIGVVGTTCSGSALNGAVDAYSESHVLLLSPSNTAPELTAGTSGSHYYFRIAANDLISRGVTASFVTDKQGWKSAVTIEDANDPYSSGLASSFARELRRGGTRVTQITNTPGADQAPIVQQISQISPQVIFIPTINPGCASATAALRADQRTLSIPIIVGDGCQEVSTLAGVGPNTKDLFATGLDTSVTNSNAFYKTYFLPAFISSTGLPPTTGYEANAFDAANLLFGAIRAGSHAGARGSTVINRVAARDAMLKVNGYSGLSGKISCIPSGDCIPSARIGIYRAPFWPAINRDTAQLAFSKEETLLSVRAGG</sequence>
<name>A0A6J6X7U6_9ZZZZ</name>
<dbReference type="Pfam" id="PF13458">
    <property type="entry name" value="Peripla_BP_6"/>
    <property type="match status" value="1"/>
</dbReference>
<feature type="domain" description="Leucine-binding protein" evidence="2">
    <location>
        <begin position="66"/>
        <end position="392"/>
    </location>
</feature>
<dbReference type="EMBL" id="CAFAAH010000028">
    <property type="protein sequence ID" value="CAB4790097.1"/>
    <property type="molecule type" value="Genomic_DNA"/>
</dbReference>
<dbReference type="PROSITE" id="PS51257">
    <property type="entry name" value="PROKAR_LIPOPROTEIN"/>
    <property type="match status" value="1"/>
</dbReference>
<gene>
    <name evidence="3" type="ORF">UFOPK2996_00362</name>
</gene>
<proteinExistence type="predicted"/>
<dbReference type="PANTHER" id="PTHR47151">
    <property type="entry name" value="LEU/ILE/VAL-BINDING ABC TRANSPORTER SUBUNIT"/>
    <property type="match status" value="1"/>
</dbReference>
<keyword evidence="1" id="KW-0732">Signal</keyword>
<dbReference type="SUPFAM" id="SSF53822">
    <property type="entry name" value="Periplasmic binding protein-like I"/>
    <property type="match status" value="1"/>
</dbReference>
<organism evidence="3">
    <name type="scientific">freshwater metagenome</name>
    <dbReference type="NCBI Taxonomy" id="449393"/>
    <lineage>
        <taxon>unclassified sequences</taxon>
        <taxon>metagenomes</taxon>
        <taxon>ecological metagenomes</taxon>
    </lineage>
</organism>
<evidence type="ECO:0000259" key="2">
    <source>
        <dbReference type="Pfam" id="PF13458"/>
    </source>
</evidence>
<dbReference type="CDD" id="cd06342">
    <property type="entry name" value="PBP1_ABC_LIVBP-like"/>
    <property type="match status" value="1"/>
</dbReference>
<dbReference type="Gene3D" id="3.40.50.2300">
    <property type="match status" value="2"/>
</dbReference>
<dbReference type="InterPro" id="IPR028081">
    <property type="entry name" value="Leu-bd"/>
</dbReference>
<accession>A0A6J6X7U6</accession>
<evidence type="ECO:0000256" key="1">
    <source>
        <dbReference type="ARBA" id="ARBA00022729"/>
    </source>
</evidence>
<dbReference type="InterPro" id="IPR028082">
    <property type="entry name" value="Peripla_BP_I"/>
</dbReference>
<dbReference type="AlphaFoldDB" id="A0A6J6X7U6"/>
<protein>
    <submittedName>
        <fullName evidence="3">Unannotated protein</fullName>
    </submittedName>
</protein>
<reference evidence="3" key="1">
    <citation type="submission" date="2020-05" db="EMBL/GenBank/DDBJ databases">
        <authorList>
            <person name="Chiriac C."/>
            <person name="Salcher M."/>
            <person name="Ghai R."/>
            <person name="Kavagutti S V."/>
        </authorList>
    </citation>
    <scope>NUCLEOTIDE SEQUENCE</scope>
</reference>